<dbReference type="EMBL" id="VOOR01000142">
    <property type="protein sequence ID" value="TXB56375.1"/>
    <property type="molecule type" value="Genomic_DNA"/>
</dbReference>
<dbReference type="InterPro" id="IPR016024">
    <property type="entry name" value="ARM-type_fold"/>
</dbReference>
<dbReference type="Proteomes" id="UP000321580">
    <property type="component" value="Unassembled WGS sequence"/>
</dbReference>
<protein>
    <recommendedName>
        <fullName evidence="3">HEAT repeat domain-containing protein</fullName>
    </recommendedName>
</protein>
<dbReference type="AlphaFoldDB" id="A0A5C6RER9"/>
<comment type="caution">
    <text evidence="1">The sequence shown here is derived from an EMBL/GenBank/DDBJ whole genome shotgun (WGS) entry which is preliminary data.</text>
</comment>
<evidence type="ECO:0000313" key="1">
    <source>
        <dbReference type="EMBL" id="TXB56375.1"/>
    </source>
</evidence>
<evidence type="ECO:0000313" key="2">
    <source>
        <dbReference type="Proteomes" id="UP000321580"/>
    </source>
</evidence>
<reference evidence="1 2" key="1">
    <citation type="submission" date="2019-08" db="EMBL/GenBank/DDBJ databases">
        <title>Genome of Phaeodactylibacter luteus.</title>
        <authorList>
            <person name="Bowman J.P."/>
        </authorList>
    </citation>
    <scope>NUCLEOTIDE SEQUENCE [LARGE SCALE GENOMIC DNA]</scope>
    <source>
        <strain evidence="1 2">KCTC 42180</strain>
    </source>
</reference>
<gene>
    <name evidence="1" type="ORF">FRY97_21845</name>
</gene>
<evidence type="ECO:0008006" key="3">
    <source>
        <dbReference type="Google" id="ProtNLM"/>
    </source>
</evidence>
<accession>A0A5C6RER9</accession>
<keyword evidence="2" id="KW-1185">Reference proteome</keyword>
<dbReference type="Gene3D" id="1.25.10.10">
    <property type="entry name" value="Leucine-rich Repeat Variant"/>
    <property type="match status" value="1"/>
</dbReference>
<dbReference type="InterPro" id="IPR011989">
    <property type="entry name" value="ARM-like"/>
</dbReference>
<dbReference type="SUPFAM" id="SSF48371">
    <property type="entry name" value="ARM repeat"/>
    <property type="match status" value="1"/>
</dbReference>
<sequence>MEKNKKYIALLIMILTQSLMFGQSNNFAEKVSTYIELPKDTLLLGEPAFFNYVLKNNSDESIYVEEGGDYRSGRKISFNVYIISSDNDTLKKRELWGAMGGRIGFHEIKAKESRKFKLFLPMWGDIERADNYKLSVSKKFRIAKSNPFLSRKTNYDNTEIVPKESSILLPVIDNQEELGNFIYEMIEDIKEETKGRVIEGPGFKTGERTYKPMSERLAEYLRIIHELKDDRIVPFLIDCYNNNEYFTRNRAINYLSRYPNNENVLEVLIDASNGADNSKYEIFEDSISISWSSDYTRQVALLSIMKFKDEKAINYLVSKNDDDFPHERYMILIRAKFLMSEEDRLRIYHAFEDDEHLAVVKKAKEELELMNKE</sequence>
<name>A0A5C6RER9_9BACT</name>
<organism evidence="1 2">
    <name type="scientific">Phaeodactylibacter luteus</name>
    <dbReference type="NCBI Taxonomy" id="1564516"/>
    <lineage>
        <taxon>Bacteria</taxon>
        <taxon>Pseudomonadati</taxon>
        <taxon>Bacteroidota</taxon>
        <taxon>Saprospiria</taxon>
        <taxon>Saprospirales</taxon>
        <taxon>Haliscomenobacteraceae</taxon>
        <taxon>Phaeodactylibacter</taxon>
    </lineage>
</organism>
<proteinExistence type="predicted"/>